<sequence length="268" mass="30196">MLDTKAKETFINNVVIPSITGLLTAPIDITLYDTNGKVITASDLAVHNLGLSKKEEILGLSYKDADSKLIKSLCSTIEEDLDDLLRMAQKIHKLQQISITKKIALSYVDIIPYNNSFEAMLINNLPICAPNGEVVALQATATKYKLFGIYDYLKQMYNSIEKTYEYKITKGSQLPIKLSKREHEILFILMAGISQYEAAQFLNITRGTVSKLLTDKLCPKFGVHGSNTKLLVEKAKKLQLDKFMPASFFRPKVIIMDTSIIEEYFNEL</sequence>
<dbReference type="GO" id="GO:0006355">
    <property type="term" value="P:regulation of DNA-templated transcription"/>
    <property type="evidence" value="ECO:0007669"/>
    <property type="project" value="InterPro"/>
</dbReference>
<dbReference type="Gene3D" id="1.10.10.10">
    <property type="entry name" value="Winged helix-like DNA-binding domain superfamily/Winged helix DNA-binding domain"/>
    <property type="match status" value="1"/>
</dbReference>
<dbReference type="InterPro" id="IPR016032">
    <property type="entry name" value="Sig_transdc_resp-reg_C-effctor"/>
</dbReference>
<evidence type="ECO:0008006" key="3">
    <source>
        <dbReference type="Google" id="ProtNLM"/>
    </source>
</evidence>
<name>A0A2I7N5F8_9NEIS</name>
<dbReference type="AlphaFoldDB" id="A0A2I7N5F8"/>
<proteinExistence type="predicted"/>
<dbReference type="GO" id="GO:0003677">
    <property type="term" value="F:DNA binding"/>
    <property type="evidence" value="ECO:0007669"/>
    <property type="project" value="InterPro"/>
</dbReference>
<evidence type="ECO:0000313" key="1">
    <source>
        <dbReference type="EMBL" id="AUR51697.1"/>
    </source>
</evidence>
<evidence type="ECO:0000313" key="2">
    <source>
        <dbReference type="Proteomes" id="UP000236655"/>
    </source>
</evidence>
<dbReference type="EMBL" id="CP024847">
    <property type="protein sequence ID" value="AUR51697.1"/>
    <property type="molecule type" value="Genomic_DNA"/>
</dbReference>
<dbReference type="Proteomes" id="UP000236655">
    <property type="component" value="Chromosome"/>
</dbReference>
<dbReference type="InterPro" id="IPR036388">
    <property type="entry name" value="WH-like_DNA-bd_sf"/>
</dbReference>
<protein>
    <recommendedName>
        <fullName evidence="3">HTH luxR-type domain-containing protein</fullName>
    </recommendedName>
</protein>
<dbReference type="KEGG" id="nba:CUN60_05110"/>
<dbReference type="SUPFAM" id="SSF46894">
    <property type="entry name" value="C-terminal effector domain of the bipartite response regulators"/>
    <property type="match status" value="1"/>
</dbReference>
<keyword evidence="2" id="KW-1185">Reference proteome</keyword>
<gene>
    <name evidence="1" type="ORF">CUN60_05110</name>
</gene>
<organism evidence="1 2">
    <name type="scientific">Aquella oligotrophica</name>
    <dbReference type="NCBI Taxonomy" id="2067065"/>
    <lineage>
        <taxon>Bacteria</taxon>
        <taxon>Pseudomonadati</taxon>
        <taxon>Pseudomonadota</taxon>
        <taxon>Betaproteobacteria</taxon>
        <taxon>Neisseriales</taxon>
        <taxon>Neisseriaceae</taxon>
        <taxon>Aquella</taxon>
    </lineage>
</organism>
<reference evidence="2" key="1">
    <citation type="submission" date="2017-11" db="EMBL/GenBank/DDBJ databases">
        <authorList>
            <person name="Chan K.G."/>
            <person name="Lee L.S."/>
        </authorList>
    </citation>
    <scope>NUCLEOTIDE SEQUENCE [LARGE SCALE GENOMIC DNA]</scope>
    <source>
        <strain evidence="2">DSM 100970</strain>
    </source>
</reference>
<accession>A0A2I7N5F8</accession>
<dbReference type="RefSeq" id="WP_102950996.1">
    <property type="nucleotide sequence ID" value="NZ_CP024847.1"/>
</dbReference>